<accession>A0A4P7ILZ6</accession>
<dbReference type="InterPro" id="IPR020476">
    <property type="entry name" value="Nudix_hydrolase"/>
</dbReference>
<keyword evidence="3 5" id="KW-0378">Hydrolase</keyword>
<evidence type="ECO:0000256" key="2">
    <source>
        <dbReference type="ARBA" id="ARBA00005582"/>
    </source>
</evidence>
<dbReference type="Pfam" id="PF00293">
    <property type="entry name" value="NUDIX"/>
    <property type="match status" value="1"/>
</dbReference>
<keyword evidence="4" id="KW-0460">Magnesium</keyword>
<dbReference type="KEGG" id="nsn:EXE58_16855"/>
<feature type="domain" description="Nudix hydrolase" evidence="6">
    <location>
        <begin position="14"/>
        <end position="149"/>
    </location>
</feature>
<proteinExistence type="inferred from homology"/>
<dbReference type="PANTHER" id="PTHR43046">
    <property type="entry name" value="GDP-MANNOSE MANNOSYL HYDROLASE"/>
    <property type="match status" value="1"/>
</dbReference>
<dbReference type="InterPro" id="IPR015797">
    <property type="entry name" value="NUDIX_hydrolase-like_dom_sf"/>
</dbReference>
<evidence type="ECO:0000256" key="1">
    <source>
        <dbReference type="ARBA" id="ARBA00001946"/>
    </source>
</evidence>
<dbReference type="EMBL" id="CP038436">
    <property type="protein sequence ID" value="QBX57687.1"/>
    <property type="molecule type" value="Genomic_DNA"/>
</dbReference>
<comment type="cofactor">
    <cofactor evidence="1">
        <name>Mg(2+)</name>
        <dbReference type="ChEBI" id="CHEBI:18420"/>
    </cofactor>
</comment>
<reference evidence="7 8" key="1">
    <citation type="submission" date="2019-03" db="EMBL/GenBank/DDBJ databases">
        <title>Three New Species of Nocardioides, Nocardioides euryhalodurans sp. nov., Nocardioides seonyuensis sp. nov. and Nocardioides eburneoflavus sp. nov. Iolated from Soil.</title>
        <authorList>
            <person name="Roh S.G."/>
            <person name="Lee C."/>
            <person name="Kim M.-K."/>
            <person name="Kim S.B."/>
        </authorList>
    </citation>
    <scope>NUCLEOTIDE SEQUENCE [LARGE SCALE GENOMIC DNA]</scope>
    <source>
        <strain evidence="7 8">MMS17-SY207-3</strain>
    </source>
</reference>
<dbReference type="InterPro" id="IPR020084">
    <property type="entry name" value="NUDIX_hydrolase_CS"/>
</dbReference>
<dbReference type="Proteomes" id="UP000294853">
    <property type="component" value="Chromosome"/>
</dbReference>
<name>A0A4P7ILZ6_9ACTN</name>
<keyword evidence="8" id="KW-1185">Reference proteome</keyword>
<gene>
    <name evidence="7" type="ORF">EXE58_16855</name>
</gene>
<dbReference type="OrthoDB" id="161692at2"/>
<protein>
    <submittedName>
        <fullName evidence="7">NUDIX domain-containing protein</fullName>
    </submittedName>
</protein>
<dbReference type="SUPFAM" id="SSF55811">
    <property type="entry name" value="Nudix"/>
    <property type="match status" value="1"/>
</dbReference>
<evidence type="ECO:0000313" key="7">
    <source>
        <dbReference type="EMBL" id="QBX57687.1"/>
    </source>
</evidence>
<dbReference type="PRINTS" id="PR00502">
    <property type="entry name" value="NUDIXFAMILY"/>
</dbReference>
<evidence type="ECO:0000256" key="3">
    <source>
        <dbReference type="ARBA" id="ARBA00022801"/>
    </source>
</evidence>
<evidence type="ECO:0000259" key="6">
    <source>
        <dbReference type="PROSITE" id="PS51462"/>
    </source>
</evidence>
<dbReference type="Gene3D" id="3.90.79.10">
    <property type="entry name" value="Nucleoside Triphosphate Pyrophosphohydrolase"/>
    <property type="match status" value="1"/>
</dbReference>
<dbReference type="InterPro" id="IPR000086">
    <property type="entry name" value="NUDIX_hydrolase_dom"/>
</dbReference>
<evidence type="ECO:0000256" key="5">
    <source>
        <dbReference type="RuleBase" id="RU003476"/>
    </source>
</evidence>
<dbReference type="PANTHER" id="PTHR43046:SF12">
    <property type="entry name" value="GDP-MANNOSE MANNOSYL HYDROLASE"/>
    <property type="match status" value="1"/>
</dbReference>
<evidence type="ECO:0000256" key="4">
    <source>
        <dbReference type="ARBA" id="ARBA00022842"/>
    </source>
</evidence>
<dbReference type="GO" id="GO:0016787">
    <property type="term" value="F:hydrolase activity"/>
    <property type="evidence" value="ECO:0007669"/>
    <property type="project" value="UniProtKB-KW"/>
</dbReference>
<dbReference type="PROSITE" id="PS51462">
    <property type="entry name" value="NUDIX"/>
    <property type="match status" value="1"/>
</dbReference>
<evidence type="ECO:0000313" key="8">
    <source>
        <dbReference type="Proteomes" id="UP000294853"/>
    </source>
</evidence>
<dbReference type="PROSITE" id="PS00893">
    <property type="entry name" value="NUDIX_BOX"/>
    <property type="match status" value="1"/>
</dbReference>
<comment type="similarity">
    <text evidence="2 5">Belongs to the Nudix hydrolase family.</text>
</comment>
<dbReference type="AlphaFoldDB" id="A0A4P7ILZ6"/>
<organism evidence="7 8">
    <name type="scientific">Nocardioides seonyuensis</name>
    <dbReference type="NCBI Taxonomy" id="2518371"/>
    <lineage>
        <taxon>Bacteria</taxon>
        <taxon>Bacillati</taxon>
        <taxon>Actinomycetota</taxon>
        <taxon>Actinomycetes</taxon>
        <taxon>Propionibacteriales</taxon>
        <taxon>Nocardioidaceae</taxon>
        <taxon>Nocardioides</taxon>
    </lineage>
</organism>
<sequence>MRAWAAEHPSAPDPDARTFAGVILVDRAGCILLQERDEHPRIDPDKWGLCGGHVEPGEGFEEAAFRELEEETGVRLPPGTLTLVGEFVVDHRHAYGTWDRMAVFVAGTDLTDADIDCREGRQIVFVDPATARGLPLTHAAADVVPAFLESALYRSLWESA</sequence>